<keyword evidence="1" id="KW-0732">Signal</keyword>
<organism evidence="2 3">
    <name type="scientific">Candidatus Cryptobacteroides gallistercoris</name>
    <dbReference type="NCBI Taxonomy" id="2840765"/>
    <lineage>
        <taxon>Bacteria</taxon>
        <taxon>Pseudomonadati</taxon>
        <taxon>Bacteroidota</taxon>
        <taxon>Bacteroidia</taxon>
        <taxon>Bacteroidales</taxon>
        <taxon>Candidatus Cryptobacteroides</taxon>
    </lineage>
</organism>
<proteinExistence type="predicted"/>
<comment type="caution">
    <text evidence="2">The sequence shown here is derived from an EMBL/GenBank/DDBJ whole genome shotgun (WGS) entry which is preliminary data.</text>
</comment>
<evidence type="ECO:0000313" key="2">
    <source>
        <dbReference type="EMBL" id="MBO8454321.1"/>
    </source>
</evidence>
<accession>A0A940DP45</accession>
<feature type="chain" id="PRO_5036783855" description="Lipoprotein" evidence="1">
    <location>
        <begin position="24"/>
        <end position="345"/>
    </location>
</feature>
<dbReference type="AlphaFoldDB" id="A0A940DP45"/>
<reference evidence="2" key="2">
    <citation type="journal article" date="2021" name="PeerJ">
        <title>Extensive microbial diversity within the chicken gut microbiome revealed by metagenomics and culture.</title>
        <authorList>
            <person name="Gilroy R."/>
            <person name="Ravi A."/>
            <person name="Getino M."/>
            <person name="Pursley I."/>
            <person name="Horton D.L."/>
            <person name="Alikhan N.F."/>
            <person name="Baker D."/>
            <person name="Gharbi K."/>
            <person name="Hall N."/>
            <person name="Watson M."/>
            <person name="Adriaenssens E.M."/>
            <person name="Foster-Nyarko E."/>
            <person name="Jarju S."/>
            <person name="Secka A."/>
            <person name="Antonio M."/>
            <person name="Oren A."/>
            <person name="Chaudhuri R.R."/>
            <person name="La Ragione R."/>
            <person name="Hildebrand F."/>
            <person name="Pallen M.J."/>
        </authorList>
    </citation>
    <scope>NUCLEOTIDE SEQUENCE</scope>
    <source>
        <strain evidence="2">F1-3629</strain>
    </source>
</reference>
<protein>
    <recommendedName>
        <fullName evidence="4">Lipoprotein</fullName>
    </recommendedName>
</protein>
<dbReference type="Proteomes" id="UP000771749">
    <property type="component" value="Unassembled WGS sequence"/>
</dbReference>
<name>A0A940DP45_9BACT</name>
<evidence type="ECO:0008006" key="4">
    <source>
        <dbReference type="Google" id="ProtNLM"/>
    </source>
</evidence>
<evidence type="ECO:0000256" key="1">
    <source>
        <dbReference type="SAM" id="SignalP"/>
    </source>
</evidence>
<feature type="signal peptide" evidence="1">
    <location>
        <begin position="1"/>
        <end position="23"/>
    </location>
</feature>
<gene>
    <name evidence="2" type="ORF">IAC07_06335</name>
</gene>
<dbReference type="EMBL" id="JADIMJ010000094">
    <property type="protein sequence ID" value="MBO8454321.1"/>
    <property type="molecule type" value="Genomic_DNA"/>
</dbReference>
<dbReference type="PROSITE" id="PS51257">
    <property type="entry name" value="PROKAR_LIPOPROTEIN"/>
    <property type="match status" value="1"/>
</dbReference>
<reference evidence="2" key="1">
    <citation type="submission" date="2020-10" db="EMBL/GenBank/DDBJ databases">
        <authorList>
            <person name="Gilroy R."/>
        </authorList>
    </citation>
    <scope>NUCLEOTIDE SEQUENCE</scope>
    <source>
        <strain evidence="2">F1-3629</strain>
    </source>
</reference>
<evidence type="ECO:0000313" key="3">
    <source>
        <dbReference type="Proteomes" id="UP000771749"/>
    </source>
</evidence>
<sequence>MRSRVLEASGRLLAAGNVLLALALPALTGCDKDGGTQEGPEQWPALSSGLSASGTYLGDSHESGTGVMTVVIMDRSLTFNDALQSYIGPGESLTLSLGIPLAADASDPEIPEGTYEASSDESHPEWTFCTQGIDRTTVNSYDEDGNITVTPVTGGRVTVHSSGDMYWISCSLDTEEGSCSREYVGKIRIANKSADGFVSNLTGDIACSPMQYAEMVYMSGDGVSDKWSLFLANGYTAEDGAFDEGFLISISSEPGHMSIPAGTYTVSEAEGSTAPGTVVPGYGPFVESNGSWFFSYTRGTLYAQIKSGKLVIRDTDDGQTAISLSFKDGNGYSLTASFSGIPELY</sequence>